<dbReference type="SMART" id="SM00220">
    <property type="entry name" value="S_TKc"/>
    <property type="match status" value="1"/>
</dbReference>
<feature type="region of interest" description="Disordered" evidence="1">
    <location>
        <begin position="1"/>
        <end position="39"/>
    </location>
</feature>
<accession>A0A7S2YMV2</accession>
<feature type="compositionally biased region" description="Polar residues" evidence="1">
    <location>
        <begin position="123"/>
        <end position="132"/>
    </location>
</feature>
<dbReference type="InterPro" id="IPR000719">
    <property type="entry name" value="Prot_kinase_dom"/>
</dbReference>
<name>A0A7S2YMV2_9STRA</name>
<evidence type="ECO:0000313" key="3">
    <source>
        <dbReference type="EMBL" id="CAD9985393.1"/>
    </source>
</evidence>
<feature type="compositionally biased region" description="Polar residues" evidence="1">
    <location>
        <begin position="9"/>
        <end position="20"/>
    </location>
</feature>
<dbReference type="InterPro" id="IPR050167">
    <property type="entry name" value="Ser_Thr_protein_kinase"/>
</dbReference>
<dbReference type="Pfam" id="PF00069">
    <property type="entry name" value="Pkinase"/>
    <property type="match status" value="1"/>
</dbReference>
<dbReference type="PANTHER" id="PTHR23257">
    <property type="entry name" value="SERINE-THREONINE PROTEIN KINASE"/>
    <property type="match status" value="1"/>
</dbReference>
<dbReference type="PROSITE" id="PS50011">
    <property type="entry name" value="PROTEIN_KINASE_DOM"/>
    <property type="match status" value="1"/>
</dbReference>
<dbReference type="PANTHER" id="PTHR23257:SF958">
    <property type="entry name" value="SERINE_THREONINE-PROTEIN KINASE WNK4"/>
    <property type="match status" value="1"/>
</dbReference>
<proteinExistence type="predicted"/>
<reference evidence="3" key="1">
    <citation type="submission" date="2021-01" db="EMBL/GenBank/DDBJ databases">
        <authorList>
            <person name="Corre E."/>
            <person name="Pelletier E."/>
            <person name="Niang G."/>
            <person name="Scheremetjew M."/>
            <person name="Finn R."/>
            <person name="Kale V."/>
            <person name="Holt S."/>
            <person name="Cochrane G."/>
            <person name="Meng A."/>
            <person name="Brown T."/>
            <person name="Cohen L."/>
        </authorList>
    </citation>
    <scope>NUCLEOTIDE SEQUENCE</scope>
    <source>
        <strain evidence="3">CCMP125</strain>
    </source>
</reference>
<dbReference type="GO" id="GO:0007165">
    <property type="term" value="P:signal transduction"/>
    <property type="evidence" value="ECO:0007669"/>
    <property type="project" value="TreeGrafter"/>
</dbReference>
<feature type="compositionally biased region" description="Polar residues" evidence="1">
    <location>
        <begin position="142"/>
        <end position="158"/>
    </location>
</feature>
<sequence>MAQMKRRSSSIFKRSMTNMASVEETELSTTLAGQGGARRRKSIAANFPTDADLEQNNTENNTGNNDSNLAELALEHLEDGSLFCLEHEPRAIPYFEQKELNLGRFLGEGEFGTVYEVFGLGNDTGNGAQESNHGPLPEAPASNGQVEPNQGGQSNSMESFGDFDEQNDDEEELKRFMMMHPNRGGKPRYAAKHIKKRLEGHMREDAIIDLACEAAFLSRILHPNIVRLRGTVGTPGSPKFTLILDRLDQTLTNKIADWKDEFKRRTKNFFRKDKLGLASLFHERLLAAYDIARALRHLHSLNLLFRDLKPDNCGFDFRGDARLFDFGLCKELKEQDLVQKDPDAYRASGLTGSRRYMSPEVAKCLPYGFAADVYSFGILFWQIFALKTPFDEFTASKHTARVVLGGKRPPSIQNMLGPRSKTLHKLMESCWAEDPSKRPSFEGVCSAICAELEMLDNGAGPLDRSNMLLAESRHSRHFLLVQ</sequence>
<dbReference type="Gene3D" id="3.30.200.20">
    <property type="entry name" value="Phosphorylase Kinase, domain 1"/>
    <property type="match status" value="1"/>
</dbReference>
<dbReference type="EMBL" id="HBHT01032947">
    <property type="protein sequence ID" value="CAD9985393.1"/>
    <property type="molecule type" value="Transcribed_RNA"/>
</dbReference>
<evidence type="ECO:0000256" key="1">
    <source>
        <dbReference type="SAM" id="MobiDB-lite"/>
    </source>
</evidence>
<dbReference type="SUPFAM" id="SSF56112">
    <property type="entry name" value="Protein kinase-like (PK-like)"/>
    <property type="match status" value="1"/>
</dbReference>
<gene>
    <name evidence="3" type="ORF">APAL1065_LOCUS22156</name>
</gene>
<dbReference type="GO" id="GO:0004672">
    <property type="term" value="F:protein kinase activity"/>
    <property type="evidence" value="ECO:0007669"/>
    <property type="project" value="InterPro"/>
</dbReference>
<protein>
    <recommendedName>
        <fullName evidence="2">Protein kinase domain-containing protein</fullName>
    </recommendedName>
</protein>
<evidence type="ECO:0000259" key="2">
    <source>
        <dbReference type="PROSITE" id="PS50011"/>
    </source>
</evidence>
<organism evidence="3">
    <name type="scientific">Entomoneis paludosa</name>
    <dbReference type="NCBI Taxonomy" id="265537"/>
    <lineage>
        <taxon>Eukaryota</taxon>
        <taxon>Sar</taxon>
        <taxon>Stramenopiles</taxon>
        <taxon>Ochrophyta</taxon>
        <taxon>Bacillariophyta</taxon>
        <taxon>Bacillariophyceae</taxon>
        <taxon>Bacillariophycidae</taxon>
        <taxon>Entomoneidaceae</taxon>
        <taxon>Entomoneis</taxon>
    </lineage>
</organism>
<dbReference type="GO" id="GO:0005737">
    <property type="term" value="C:cytoplasm"/>
    <property type="evidence" value="ECO:0007669"/>
    <property type="project" value="TreeGrafter"/>
</dbReference>
<dbReference type="InterPro" id="IPR011009">
    <property type="entry name" value="Kinase-like_dom_sf"/>
</dbReference>
<feature type="domain" description="Protein kinase" evidence="2">
    <location>
        <begin position="100"/>
        <end position="455"/>
    </location>
</feature>
<dbReference type="Gene3D" id="1.10.510.10">
    <property type="entry name" value="Transferase(Phosphotransferase) domain 1"/>
    <property type="match status" value="1"/>
</dbReference>
<dbReference type="AlphaFoldDB" id="A0A7S2YMV2"/>
<feature type="region of interest" description="Disordered" evidence="1">
    <location>
        <begin position="122"/>
        <end position="168"/>
    </location>
</feature>
<dbReference type="GO" id="GO:0005524">
    <property type="term" value="F:ATP binding"/>
    <property type="evidence" value="ECO:0007669"/>
    <property type="project" value="InterPro"/>
</dbReference>